<proteinExistence type="predicted"/>
<feature type="transmembrane region" description="Helical" evidence="6">
    <location>
        <begin position="852"/>
        <end position="870"/>
    </location>
</feature>
<feature type="region of interest" description="Disordered" evidence="5">
    <location>
        <begin position="326"/>
        <end position="358"/>
    </location>
</feature>
<dbReference type="PANTHER" id="PTHR23502:SF76">
    <property type="entry name" value="POLYAMINE TRANSPORT PROTEIN"/>
    <property type="match status" value="1"/>
</dbReference>
<sequence>METDDFDHTPAPSGRPSLAMLRPDDDPKARDPSIEPANRAAAFRHHLLKTSTSGPTLVDRDSPAPPIVSRSSPPTNIPPPPTPTPKGEPENRHAVPSRVTSAAPTPLAPAHVPGTATHSPLIRAYDRKGIDPPQQNDGIATRMQDSMPLEGDDFWDADAPTESHSALSGTELSSPSSDTSSVMHGVVYRTSASGNVSAANVKVPAHPHQGHSMAVKVRPAFQYHPMHHSVTTGGQKELKYKRSFNKVRPFDPELEDDRSRKYGNSPVVPQSETLKEKIEFAILKVRSFVSEASSPEPNPEHHTHEAKVKPYTQNVSEDPLQEDKPAFQGLGKSLHIPLSKIRPRRNSSPGTSDSHQWHHHFPKVQPYVEETPPSGIPQSLRECGKCSTLAKGEKHADCQHEENVQHSVISEDHEDGPGLVDQVHIHSPIPVSKVRPYFTEPLLAGDHGGHGSPKVKVVKDESTPGSLCDGQNAKGTQSHHSSDDSSGRARSYASTLDYKRTAQWLRDILTHPDSYTSKFTELPEKRKNRRRGSTDPRRLSETVLSGILPSRRLTGLSAQSSKSDPKVDALVFKRAVSDLEKLLNEALSIAAEAVQQPGNQDYTAYSQPAISLNSHCHSLPESEDGRLHEHHSQGIHFANADNFEVVDLYDDGQHKRPPYQHAATYAGAPERPRLTPESLPNRTSSKRDKTRTGTGSRKLKHKAEYQDLAKGVKGAATDKPEPRSRPGAKPPVRGTTGQHATHVKHASHDSGEDDLPERDVAGRQMHSEHGISLRRRSHVSLRGAQGFSLAKSHKRQPIARDWSPARKRFVATVACISTALIGALLGIYAGLVPSIQYYIIDQSHATVHGNTGCFLGLAIPTFFLWPLPLLHGRKPYIMSSLVLAMPLLFPQAVSVQSQRLTHTGSWRAMLLASRTAMGGCLGFASMNFHSILTDIFGASLMSSNPHQEVVDRYDARRHGGGMGVWLGI</sequence>
<evidence type="ECO:0000313" key="7">
    <source>
        <dbReference type="EMBL" id="KAK5992391.1"/>
    </source>
</evidence>
<evidence type="ECO:0000313" key="8">
    <source>
        <dbReference type="Proteomes" id="UP001338125"/>
    </source>
</evidence>
<feature type="region of interest" description="Disordered" evidence="5">
    <location>
        <begin position="148"/>
        <end position="181"/>
    </location>
</feature>
<protein>
    <recommendedName>
        <fullName evidence="9">Polyamine transport protein</fullName>
    </recommendedName>
</protein>
<name>A0ABR0SL20_9HYPO</name>
<evidence type="ECO:0008006" key="9">
    <source>
        <dbReference type="Google" id="ProtNLM"/>
    </source>
</evidence>
<comment type="subcellular location">
    <subcellularLocation>
        <location evidence="1">Membrane</location>
        <topology evidence="1">Multi-pass membrane protein</topology>
    </subcellularLocation>
</comment>
<evidence type="ECO:0000256" key="3">
    <source>
        <dbReference type="ARBA" id="ARBA00022989"/>
    </source>
</evidence>
<evidence type="ECO:0000256" key="2">
    <source>
        <dbReference type="ARBA" id="ARBA00022692"/>
    </source>
</evidence>
<dbReference type="Proteomes" id="UP001338125">
    <property type="component" value="Unassembled WGS sequence"/>
</dbReference>
<dbReference type="PANTHER" id="PTHR23502">
    <property type="entry name" value="MAJOR FACILITATOR SUPERFAMILY"/>
    <property type="match status" value="1"/>
</dbReference>
<keyword evidence="8" id="KW-1185">Reference proteome</keyword>
<dbReference type="EMBL" id="JAVFKD010000012">
    <property type="protein sequence ID" value="KAK5992391.1"/>
    <property type="molecule type" value="Genomic_DNA"/>
</dbReference>
<keyword evidence="2 6" id="KW-0812">Transmembrane</keyword>
<evidence type="ECO:0000256" key="5">
    <source>
        <dbReference type="SAM" id="MobiDB-lite"/>
    </source>
</evidence>
<dbReference type="InterPro" id="IPR036259">
    <property type="entry name" value="MFS_trans_sf"/>
</dbReference>
<accession>A0ABR0SL20</accession>
<feature type="region of interest" description="Disordered" evidence="5">
    <location>
        <begin position="249"/>
        <end position="268"/>
    </location>
</feature>
<evidence type="ECO:0000256" key="6">
    <source>
        <dbReference type="SAM" id="Phobius"/>
    </source>
</evidence>
<feature type="region of interest" description="Disordered" evidence="5">
    <location>
        <begin position="519"/>
        <end position="545"/>
    </location>
</feature>
<organism evidence="7 8">
    <name type="scientific">Cladobotryum mycophilum</name>
    <dbReference type="NCBI Taxonomy" id="491253"/>
    <lineage>
        <taxon>Eukaryota</taxon>
        <taxon>Fungi</taxon>
        <taxon>Dikarya</taxon>
        <taxon>Ascomycota</taxon>
        <taxon>Pezizomycotina</taxon>
        <taxon>Sordariomycetes</taxon>
        <taxon>Hypocreomycetidae</taxon>
        <taxon>Hypocreales</taxon>
        <taxon>Hypocreaceae</taxon>
        <taxon>Cladobotryum</taxon>
    </lineage>
</organism>
<feature type="compositionally biased region" description="Basic and acidic residues" evidence="5">
    <location>
        <begin position="22"/>
        <end position="33"/>
    </location>
</feature>
<keyword evidence="4 6" id="KW-0472">Membrane</keyword>
<feature type="compositionally biased region" description="Pro residues" evidence="5">
    <location>
        <begin position="75"/>
        <end position="86"/>
    </location>
</feature>
<keyword evidence="3 6" id="KW-1133">Transmembrane helix</keyword>
<gene>
    <name evidence="7" type="ORF">PT974_05795</name>
</gene>
<feature type="region of interest" description="Disordered" evidence="5">
    <location>
        <begin position="444"/>
        <end position="489"/>
    </location>
</feature>
<evidence type="ECO:0000256" key="4">
    <source>
        <dbReference type="ARBA" id="ARBA00023136"/>
    </source>
</evidence>
<dbReference type="SUPFAM" id="SSF103473">
    <property type="entry name" value="MFS general substrate transporter"/>
    <property type="match status" value="1"/>
</dbReference>
<reference evidence="7 8" key="1">
    <citation type="submission" date="2024-01" db="EMBL/GenBank/DDBJ databases">
        <title>Complete genome of Cladobotryum mycophilum ATHUM6906.</title>
        <authorList>
            <person name="Christinaki A.C."/>
            <person name="Myridakis A.I."/>
            <person name="Kouvelis V.N."/>
        </authorList>
    </citation>
    <scope>NUCLEOTIDE SEQUENCE [LARGE SCALE GENOMIC DNA]</scope>
    <source>
        <strain evidence="7 8">ATHUM6906</strain>
    </source>
</reference>
<feature type="transmembrane region" description="Helical" evidence="6">
    <location>
        <begin position="809"/>
        <end position="831"/>
    </location>
</feature>
<comment type="caution">
    <text evidence="7">The sequence shown here is derived from an EMBL/GenBank/DDBJ whole genome shotgun (WGS) entry which is preliminary data.</text>
</comment>
<feature type="transmembrane region" description="Helical" evidence="6">
    <location>
        <begin position="876"/>
        <end position="895"/>
    </location>
</feature>
<feature type="region of interest" description="Disordered" evidence="5">
    <location>
        <begin position="651"/>
        <end position="757"/>
    </location>
</feature>
<feature type="compositionally biased region" description="Basic and acidic residues" evidence="5">
    <location>
        <begin position="298"/>
        <end position="308"/>
    </location>
</feature>
<feature type="region of interest" description="Disordered" evidence="5">
    <location>
        <begin position="1"/>
        <end position="117"/>
    </location>
</feature>
<feature type="compositionally biased region" description="Low complexity" evidence="5">
    <location>
        <begin position="165"/>
        <end position="181"/>
    </location>
</feature>
<evidence type="ECO:0000256" key="1">
    <source>
        <dbReference type="ARBA" id="ARBA00004141"/>
    </source>
</evidence>
<feature type="region of interest" description="Disordered" evidence="5">
    <location>
        <begin position="291"/>
        <end position="313"/>
    </location>
</feature>